<evidence type="ECO:0000313" key="12">
    <source>
        <dbReference type="Proteomes" id="UP000527355"/>
    </source>
</evidence>
<accession>A0A7J7RU86</accession>
<evidence type="ECO:0000256" key="7">
    <source>
        <dbReference type="ARBA" id="ARBA00023180"/>
    </source>
</evidence>
<keyword evidence="7" id="KW-0325">Glycoprotein</keyword>
<keyword evidence="2" id="KW-0964">Secreted</keyword>
<sequence>MQLLVTVILTLWVSWARGQAKPCDFPEIKHGRLYWEGSIGPYFPASVGQSFPYSCDKNYVRHSTFFWGSITCTPEGWFPKVPCRRKCVFNASEHEQFPFKVKTYLQGDTMKVDCRPGYSLPNPQSTVTCTENGWSSPPRCIKSADKCGPPPAISDGDITSFPSEGYPPGSRVEYQCQAYYELRGPQYVTCSYAKWSEPPRCIEPCVISEEIMNEKNIQLKRKDNKRYYVKTGDTVEFMCKSGRKVVTSVESFQAVCREGAVEFPRCE</sequence>
<dbReference type="GO" id="GO:0006956">
    <property type="term" value="P:complement activation"/>
    <property type="evidence" value="ECO:0007669"/>
    <property type="project" value="TreeGrafter"/>
</dbReference>
<reference evidence="11 12" key="1">
    <citation type="journal article" date="2020" name="Nature">
        <title>Six reference-quality genomes reveal evolution of bat adaptations.</title>
        <authorList>
            <person name="Jebb D."/>
            <person name="Huang Z."/>
            <person name="Pippel M."/>
            <person name="Hughes G.M."/>
            <person name="Lavrichenko K."/>
            <person name="Devanna P."/>
            <person name="Winkler S."/>
            <person name="Jermiin L.S."/>
            <person name="Skirmuntt E.C."/>
            <person name="Katzourakis A."/>
            <person name="Burkitt-Gray L."/>
            <person name="Ray D.A."/>
            <person name="Sullivan K.A.M."/>
            <person name="Roscito J.G."/>
            <person name="Kirilenko B.M."/>
            <person name="Davalos L.M."/>
            <person name="Corthals A.P."/>
            <person name="Power M.L."/>
            <person name="Jones G."/>
            <person name="Ransome R.D."/>
            <person name="Dechmann D.K.N."/>
            <person name="Locatelli A.G."/>
            <person name="Puechmaille S.J."/>
            <person name="Fedrigo O."/>
            <person name="Jarvis E.D."/>
            <person name="Hiller M."/>
            <person name="Vernes S.C."/>
            <person name="Myers E.W."/>
            <person name="Teeling E.C."/>
        </authorList>
    </citation>
    <scope>NUCLEOTIDE SEQUENCE [LARGE SCALE GENOMIC DNA]</scope>
    <source>
        <strain evidence="11">MMyoMyo1</strain>
        <tissue evidence="11">Flight muscle</tissue>
    </source>
</reference>
<dbReference type="CDD" id="cd00033">
    <property type="entry name" value="CCP"/>
    <property type="match status" value="2"/>
</dbReference>
<dbReference type="EMBL" id="JABWUV010000021">
    <property type="protein sequence ID" value="KAF6279700.1"/>
    <property type="molecule type" value="Genomic_DNA"/>
</dbReference>
<keyword evidence="6 8" id="KW-1015">Disulfide bond</keyword>
<dbReference type="GO" id="GO:0001851">
    <property type="term" value="F:complement component C3b binding"/>
    <property type="evidence" value="ECO:0007669"/>
    <property type="project" value="TreeGrafter"/>
</dbReference>
<evidence type="ECO:0000256" key="8">
    <source>
        <dbReference type="PROSITE-ProRule" id="PRU00302"/>
    </source>
</evidence>
<evidence type="ECO:0000256" key="4">
    <source>
        <dbReference type="ARBA" id="ARBA00022729"/>
    </source>
</evidence>
<protein>
    <submittedName>
        <fullName evidence="11">Complement factor H related 3</fullName>
    </submittedName>
</protein>
<evidence type="ECO:0000256" key="1">
    <source>
        <dbReference type="ARBA" id="ARBA00004613"/>
    </source>
</evidence>
<evidence type="ECO:0000259" key="10">
    <source>
        <dbReference type="PROSITE" id="PS50923"/>
    </source>
</evidence>
<dbReference type="FunFam" id="2.10.70.10:FF:000026">
    <property type="entry name" value="Complement inhibitory factor H"/>
    <property type="match status" value="1"/>
</dbReference>
<dbReference type="VEuPathDB" id="HostDB:LOC118678734"/>
<comment type="subcellular location">
    <subcellularLocation>
        <location evidence="1">Secreted</location>
    </subcellularLocation>
</comment>
<feature type="domain" description="Sushi" evidence="10">
    <location>
        <begin position="85"/>
        <end position="142"/>
    </location>
</feature>
<dbReference type="PROSITE" id="PS50923">
    <property type="entry name" value="SUSHI"/>
    <property type="match status" value="2"/>
</dbReference>
<dbReference type="InterPro" id="IPR051503">
    <property type="entry name" value="ComplSys_Reg/VirEntry_Med"/>
</dbReference>
<proteinExistence type="predicted"/>
<dbReference type="SUPFAM" id="SSF57535">
    <property type="entry name" value="Complement control module/SCR domain"/>
    <property type="match status" value="3"/>
</dbReference>
<comment type="caution">
    <text evidence="11">The sequence shown here is derived from an EMBL/GenBank/DDBJ whole genome shotgun (WGS) entry which is preliminary data.</text>
</comment>
<comment type="caution">
    <text evidence="8">Lacks conserved residue(s) required for the propagation of feature annotation.</text>
</comment>
<feature type="disulfide bond" evidence="8">
    <location>
        <begin position="147"/>
        <end position="190"/>
    </location>
</feature>
<keyword evidence="3 8" id="KW-0768">Sushi</keyword>
<keyword evidence="12" id="KW-1185">Reference proteome</keyword>
<feature type="domain" description="Sushi" evidence="10">
    <location>
        <begin position="145"/>
        <end position="203"/>
    </location>
</feature>
<evidence type="ECO:0000256" key="5">
    <source>
        <dbReference type="ARBA" id="ARBA00022737"/>
    </source>
</evidence>
<dbReference type="PANTHER" id="PTHR45785">
    <property type="entry name" value="COMPLEMENT FACTOR H-RELATED"/>
    <property type="match status" value="1"/>
</dbReference>
<dbReference type="AlphaFoldDB" id="A0A7J7RU86"/>
<dbReference type="GO" id="GO:0005615">
    <property type="term" value="C:extracellular space"/>
    <property type="evidence" value="ECO:0007669"/>
    <property type="project" value="TreeGrafter"/>
</dbReference>
<evidence type="ECO:0000313" key="11">
    <source>
        <dbReference type="EMBL" id="KAF6279700.1"/>
    </source>
</evidence>
<dbReference type="FunFam" id="2.10.70.10:FF:000060">
    <property type="entry name" value="Complement inhibitory factor H"/>
    <property type="match status" value="1"/>
</dbReference>
<dbReference type="Gene3D" id="2.10.70.10">
    <property type="entry name" value="Complement Module, domain 1"/>
    <property type="match status" value="4"/>
</dbReference>
<evidence type="ECO:0000256" key="9">
    <source>
        <dbReference type="SAM" id="SignalP"/>
    </source>
</evidence>
<dbReference type="InterPro" id="IPR000436">
    <property type="entry name" value="Sushi_SCR_CCP_dom"/>
</dbReference>
<organism evidence="11 12">
    <name type="scientific">Myotis myotis</name>
    <name type="common">Greater mouse-eared bat</name>
    <name type="synonym">Vespertilio myotis</name>
    <dbReference type="NCBI Taxonomy" id="51298"/>
    <lineage>
        <taxon>Eukaryota</taxon>
        <taxon>Metazoa</taxon>
        <taxon>Chordata</taxon>
        <taxon>Craniata</taxon>
        <taxon>Vertebrata</taxon>
        <taxon>Euteleostomi</taxon>
        <taxon>Mammalia</taxon>
        <taxon>Eutheria</taxon>
        <taxon>Laurasiatheria</taxon>
        <taxon>Chiroptera</taxon>
        <taxon>Yangochiroptera</taxon>
        <taxon>Vespertilionidae</taxon>
        <taxon>Myotis</taxon>
    </lineage>
</organism>
<keyword evidence="4 9" id="KW-0732">Signal</keyword>
<keyword evidence="5" id="KW-0677">Repeat</keyword>
<dbReference type="FunFam" id="2.10.70.10:FF:000054">
    <property type="entry name" value="Complement inhibitory factor H"/>
    <property type="match status" value="1"/>
</dbReference>
<dbReference type="PANTHER" id="PTHR45785:SF4">
    <property type="entry name" value="COMPLEMENT FACTOR H-RELATED PROTEIN 3-RELATED"/>
    <property type="match status" value="1"/>
</dbReference>
<evidence type="ECO:0000256" key="2">
    <source>
        <dbReference type="ARBA" id="ARBA00022525"/>
    </source>
</evidence>
<feature type="chain" id="PRO_5029677525" evidence="9">
    <location>
        <begin position="21"/>
        <end position="267"/>
    </location>
</feature>
<dbReference type="Proteomes" id="UP000527355">
    <property type="component" value="Unassembled WGS sequence"/>
</dbReference>
<gene>
    <name evidence="11" type="ORF">mMyoMyo1_002742</name>
</gene>
<dbReference type="Pfam" id="PF00084">
    <property type="entry name" value="Sushi"/>
    <property type="match status" value="3"/>
</dbReference>
<dbReference type="InterPro" id="IPR035976">
    <property type="entry name" value="Sushi/SCR/CCP_sf"/>
</dbReference>
<name>A0A7J7RU86_MYOMY</name>
<evidence type="ECO:0000256" key="6">
    <source>
        <dbReference type="ARBA" id="ARBA00023157"/>
    </source>
</evidence>
<evidence type="ECO:0000256" key="3">
    <source>
        <dbReference type="ARBA" id="ARBA00022659"/>
    </source>
</evidence>
<dbReference type="SMART" id="SM00032">
    <property type="entry name" value="CCP"/>
    <property type="match status" value="3"/>
</dbReference>
<feature type="signal peptide" evidence="9">
    <location>
        <begin position="1"/>
        <end position="20"/>
    </location>
</feature>